<dbReference type="EnsemblMetazoa" id="MESCA007145-RA">
    <property type="protein sequence ID" value="MESCA007145-PA"/>
    <property type="gene ID" value="MESCA007145"/>
</dbReference>
<name>T1GTV1_MEGSC</name>
<evidence type="ECO:0000256" key="5">
    <source>
        <dbReference type="ARBA" id="ARBA00022803"/>
    </source>
</evidence>
<dbReference type="GO" id="GO:0030992">
    <property type="term" value="C:intraciliary transport particle B"/>
    <property type="evidence" value="ECO:0007669"/>
    <property type="project" value="TreeGrafter"/>
</dbReference>
<evidence type="ECO:0000256" key="1">
    <source>
        <dbReference type="ARBA" id="ARBA00004138"/>
    </source>
</evidence>
<dbReference type="Proteomes" id="UP000015102">
    <property type="component" value="Unassembled WGS sequence"/>
</dbReference>
<comment type="subcellular location">
    <subcellularLocation>
        <location evidence="1 9">Cell projection</location>
        <location evidence="1 9">Cilium</location>
    </subcellularLocation>
</comment>
<keyword evidence="6 9" id="KW-0969">Cilium</keyword>
<dbReference type="OMA" id="YEDVIDC"/>
<dbReference type="EMBL" id="CAQQ02128752">
    <property type="status" value="NOT_ANNOTATED_CDS"/>
    <property type="molecule type" value="Genomic_DNA"/>
</dbReference>
<dbReference type="SUPFAM" id="SSF48452">
    <property type="entry name" value="TPR-like"/>
    <property type="match status" value="1"/>
</dbReference>
<evidence type="ECO:0000256" key="4">
    <source>
        <dbReference type="ARBA" id="ARBA00022794"/>
    </source>
</evidence>
<accession>T1GTV1</accession>
<keyword evidence="7 9" id="KW-0966">Cell projection</keyword>
<evidence type="ECO:0000256" key="7">
    <source>
        <dbReference type="ARBA" id="ARBA00023273"/>
    </source>
</evidence>
<keyword evidence="11" id="KW-1185">Reference proteome</keyword>
<dbReference type="Pfam" id="PF07719">
    <property type="entry name" value="TPR_2"/>
    <property type="match status" value="1"/>
</dbReference>
<evidence type="ECO:0000256" key="6">
    <source>
        <dbReference type="ARBA" id="ARBA00023069"/>
    </source>
</evidence>
<organism evidence="10 11">
    <name type="scientific">Megaselia scalaris</name>
    <name type="common">Humpbacked fly</name>
    <name type="synonym">Phora scalaris</name>
    <dbReference type="NCBI Taxonomy" id="36166"/>
    <lineage>
        <taxon>Eukaryota</taxon>
        <taxon>Metazoa</taxon>
        <taxon>Ecdysozoa</taxon>
        <taxon>Arthropoda</taxon>
        <taxon>Hexapoda</taxon>
        <taxon>Insecta</taxon>
        <taxon>Pterygota</taxon>
        <taxon>Neoptera</taxon>
        <taxon>Endopterygota</taxon>
        <taxon>Diptera</taxon>
        <taxon>Brachycera</taxon>
        <taxon>Muscomorpha</taxon>
        <taxon>Platypezoidea</taxon>
        <taxon>Phoridae</taxon>
        <taxon>Megaseliini</taxon>
        <taxon>Megaselia</taxon>
    </lineage>
</organism>
<evidence type="ECO:0000256" key="8">
    <source>
        <dbReference type="PROSITE-ProRule" id="PRU00339"/>
    </source>
</evidence>
<dbReference type="HOGENOM" id="CLU_2313160_0_0_1"/>
<reference evidence="10" key="2">
    <citation type="submission" date="2015-06" db="UniProtKB">
        <authorList>
            <consortium name="EnsemblMetazoa"/>
        </authorList>
    </citation>
    <scope>IDENTIFICATION</scope>
</reference>
<keyword evidence="5 8" id="KW-0802">TPR repeat</keyword>
<dbReference type="STRING" id="36166.T1GTV1"/>
<keyword evidence="4 9" id="KW-0970">Cilium biogenesis/degradation</keyword>
<dbReference type="PANTHER" id="PTHR20931">
    <property type="entry name" value="TETRATRICOPEPTIDE REPEAT PROTEIN 30"/>
    <property type="match status" value="1"/>
</dbReference>
<dbReference type="InterPro" id="IPR013105">
    <property type="entry name" value="TPR_2"/>
</dbReference>
<dbReference type="InterPro" id="IPR039941">
    <property type="entry name" value="TT30"/>
</dbReference>
<reference evidence="11" key="1">
    <citation type="submission" date="2013-02" db="EMBL/GenBank/DDBJ databases">
        <authorList>
            <person name="Hughes D."/>
        </authorList>
    </citation>
    <scope>NUCLEOTIDE SEQUENCE</scope>
    <source>
        <strain>Durham</strain>
        <strain evidence="11">NC isolate 2 -- Noor lab</strain>
    </source>
</reference>
<sequence>MLHQGIILREGHITRTIYNLIKDKRYEDVIDCILNFGEASTTRAGLSLLGLCYYRLQKYEEAASCYEQLSGLVPKEKKYKFYFAQSLYQAGLSTEALKTL</sequence>
<dbReference type="GO" id="GO:0005879">
    <property type="term" value="C:axonemal microtubule"/>
    <property type="evidence" value="ECO:0007669"/>
    <property type="project" value="UniProtKB-UniRule"/>
</dbReference>
<dbReference type="GO" id="GO:0042073">
    <property type="term" value="P:intraciliary transport"/>
    <property type="evidence" value="ECO:0007669"/>
    <property type="project" value="UniProtKB-UniRule"/>
</dbReference>
<comment type="function">
    <text evidence="9">Required for polyglutamylation of axonemal tubulin. Plays a role in anterograde intraflagellar transport (IFT), the process by which cilia precursors are transported from the base of the cilium to the site of their incorporation at the tip.</text>
</comment>
<evidence type="ECO:0000313" key="10">
    <source>
        <dbReference type="EnsemblMetazoa" id="MESCA007145-PA"/>
    </source>
</evidence>
<comment type="similarity">
    <text evidence="2 9">Belongs to the TTC30/dfy-1/fleer family.</text>
</comment>
<dbReference type="InterPro" id="IPR011990">
    <property type="entry name" value="TPR-like_helical_dom_sf"/>
</dbReference>
<dbReference type="InterPro" id="IPR019734">
    <property type="entry name" value="TPR_rpt"/>
</dbReference>
<evidence type="ECO:0000256" key="9">
    <source>
        <dbReference type="RuleBase" id="RU367070"/>
    </source>
</evidence>
<evidence type="ECO:0000256" key="2">
    <source>
        <dbReference type="ARBA" id="ARBA00009522"/>
    </source>
</evidence>
<dbReference type="PANTHER" id="PTHR20931:SF0">
    <property type="entry name" value="TETRATRICOPEPTIDE REPEAT PROTEIN 30"/>
    <property type="match status" value="1"/>
</dbReference>
<keyword evidence="3" id="KW-0677">Repeat</keyword>
<dbReference type="GO" id="GO:0120170">
    <property type="term" value="F:intraciliary transport particle B binding"/>
    <property type="evidence" value="ECO:0007669"/>
    <property type="project" value="TreeGrafter"/>
</dbReference>
<dbReference type="Gene3D" id="1.25.40.10">
    <property type="entry name" value="Tetratricopeptide repeat domain"/>
    <property type="match status" value="1"/>
</dbReference>
<evidence type="ECO:0000313" key="11">
    <source>
        <dbReference type="Proteomes" id="UP000015102"/>
    </source>
</evidence>
<evidence type="ECO:0000256" key="3">
    <source>
        <dbReference type="ARBA" id="ARBA00022737"/>
    </source>
</evidence>
<dbReference type="PROSITE" id="PS50005">
    <property type="entry name" value="TPR"/>
    <property type="match status" value="1"/>
</dbReference>
<protein>
    <recommendedName>
        <fullName evidence="9">Tetratricopeptide repeat protein 30</fullName>
    </recommendedName>
</protein>
<feature type="repeat" description="TPR" evidence="8">
    <location>
        <begin position="43"/>
        <end position="76"/>
    </location>
</feature>
<proteinExistence type="inferred from homology"/>
<dbReference type="AlphaFoldDB" id="T1GTV1"/>